<reference evidence="2" key="1">
    <citation type="submission" date="2014-11" db="EMBL/GenBank/DDBJ databases">
        <authorList>
            <person name="Otto D Thomas"/>
            <person name="Naeem Raeece"/>
        </authorList>
    </citation>
    <scope>NUCLEOTIDE SEQUENCE</scope>
</reference>
<feature type="compositionally biased region" description="Basic and acidic residues" evidence="1">
    <location>
        <begin position="604"/>
        <end position="627"/>
    </location>
</feature>
<feature type="compositionally biased region" description="Basic and acidic residues" evidence="1">
    <location>
        <begin position="863"/>
        <end position="894"/>
    </location>
</feature>
<feature type="region of interest" description="Disordered" evidence="1">
    <location>
        <begin position="1435"/>
        <end position="1461"/>
    </location>
</feature>
<feature type="compositionally biased region" description="Polar residues" evidence="1">
    <location>
        <begin position="84"/>
        <end position="96"/>
    </location>
</feature>
<feature type="compositionally biased region" description="Low complexity" evidence="1">
    <location>
        <begin position="1172"/>
        <end position="1184"/>
    </location>
</feature>
<feature type="region of interest" description="Disordered" evidence="1">
    <location>
        <begin position="1316"/>
        <end position="1413"/>
    </location>
</feature>
<feature type="compositionally biased region" description="Basic and acidic residues" evidence="1">
    <location>
        <begin position="479"/>
        <end position="496"/>
    </location>
</feature>
<gene>
    <name evidence="2" type="ORF">Cvel_20266</name>
</gene>
<proteinExistence type="predicted"/>
<feature type="compositionally biased region" description="Basic and acidic residues" evidence="1">
    <location>
        <begin position="1225"/>
        <end position="1234"/>
    </location>
</feature>
<dbReference type="EMBL" id="CDMZ01000892">
    <property type="protein sequence ID" value="CEM23440.1"/>
    <property type="molecule type" value="Genomic_DNA"/>
</dbReference>
<feature type="region of interest" description="Disordered" evidence="1">
    <location>
        <begin position="780"/>
        <end position="1059"/>
    </location>
</feature>
<feature type="compositionally biased region" description="Polar residues" evidence="1">
    <location>
        <begin position="275"/>
        <end position="287"/>
    </location>
</feature>
<feature type="compositionally biased region" description="Acidic residues" evidence="1">
    <location>
        <begin position="530"/>
        <end position="541"/>
    </location>
</feature>
<feature type="region of interest" description="Disordered" evidence="1">
    <location>
        <begin position="1536"/>
        <end position="1579"/>
    </location>
</feature>
<feature type="compositionally biased region" description="Low complexity" evidence="1">
    <location>
        <begin position="828"/>
        <end position="853"/>
    </location>
</feature>
<feature type="region of interest" description="Disordered" evidence="1">
    <location>
        <begin position="1202"/>
        <end position="1244"/>
    </location>
</feature>
<feature type="compositionally biased region" description="Polar residues" evidence="1">
    <location>
        <begin position="1022"/>
        <end position="1057"/>
    </location>
</feature>
<dbReference type="VEuPathDB" id="CryptoDB:Cvel_20266"/>
<feature type="compositionally biased region" description="Low complexity" evidence="1">
    <location>
        <begin position="71"/>
        <end position="82"/>
    </location>
</feature>
<feature type="region of interest" description="Disordered" evidence="1">
    <location>
        <begin position="1"/>
        <end position="35"/>
    </location>
</feature>
<feature type="compositionally biased region" description="Basic and acidic residues" evidence="1">
    <location>
        <begin position="1352"/>
        <end position="1367"/>
    </location>
</feature>
<feature type="region of interest" description="Disordered" evidence="1">
    <location>
        <begin position="454"/>
        <end position="544"/>
    </location>
</feature>
<feature type="compositionally biased region" description="Basic and acidic residues" evidence="1">
    <location>
        <begin position="147"/>
        <end position="163"/>
    </location>
</feature>
<feature type="compositionally biased region" description="Basic and acidic residues" evidence="1">
    <location>
        <begin position="706"/>
        <end position="718"/>
    </location>
</feature>
<feature type="compositionally biased region" description="Low complexity" evidence="1">
    <location>
        <begin position="135"/>
        <end position="146"/>
    </location>
</feature>
<feature type="compositionally biased region" description="Basic and acidic residues" evidence="1">
    <location>
        <begin position="238"/>
        <end position="252"/>
    </location>
</feature>
<feature type="region of interest" description="Disordered" evidence="1">
    <location>
        <begin position="1144"/>
        <end position="1184"/>
    </location>
</feature>
<feature type="compositionally biased region" description="Polar residues" evidence="1">
    <location>
        <begin position="497"/>
        <end position="506"/>
    </location>
</feature>
<feature type="compositionally biased region" description="Low complexity" evidence="1">
    <location>
        <begin position="565"/>
        <end position="574"/>
    </location>
</feature>
<name>A0A0G4G5C8_9ALVE</name>
<protein>
    <submittedName>
        <fullName evidence="2">Uncharacterized protein</fullName>
    </submittedName>
</protein>
<evidence type="ECO:0000256" key="1">
    <source>
        <dbReference type="SAM" id="MobiDB-lite"/>
    </source>
</evidence>
<feature type="compositionally biased region" description="Polar residues" evidence="1">
    <location>
        <begin position="995"/>
        <end position="1010"/>
    </location>
</feature>
<feature type="compositionally biased region" description="Gly residues" evidence="1">
    <location>
        <begin position="1398"/>
        <end position="1408"/>
    </location>
</feature>
<evidence type="ECO:0000313" key="2">
    <source>
        <dbReference type="EMBL" id="CEM23440.1"/>
    </source>
</evidence>
<feature type="region of interest" description="Disordered" evidence="1">
    <location>
        <begin position="1081"/>
        <end position="1128"/>
    </location>
</feature>
<feature type="compositionally biased region" description="Polar residues" evidence="1">
    <location>
        <begin position="1436"/>
        <end position="1448"/>
    </location>
</feature>
<feature type="compositionally biased region" description="Gly residues" evidence="1">
    <location>
        <begin position="968"/>
        <end position="977"/>
    </location>
</feature>
<feature type="compositionally biased region" description="Low complexity" evidence="1">
    <location>
        <begin position="1384"/>
        <end position="1397"/>
    </location>
</feature>
<feature type="region of interest" description="Disordered" evidence="1">
    <location>
        <begin position="70"/>
        <end position="306"/>
    </location>
</feature>
<accession>A0A0G4G5C8</accession>
<feature type="region of interest" description="Disordered" evidence="1">
    <location>
        <begin position="587"/>
        <end position="753"/>
    </location>
</feature>
<feature type="compositionally biased region" description="Low complexity" evidence="1">
    <location>
        <begin position="1202"/>
        <end position="1211"/>
    </location>
</feature>
<feature type="region of interest" description="Disordered" evidence="1">
    <location>
        <begin position="563"/>
        <end position="582"/>
    </location>
</feature>
<feature type="compositionally biased region" description="Polar residues" evidence="1">
    <location>
        <begin position="941"/>
        <end position="967"/>
    </location>
</feature>
<sequence>MDPSGRAISGPASEGAPKFSSSGLVSGEGKEASSTGCLPAVCAVPASFRRVGCTLLASSSPRRAGVFGCASFGSSSSSSRPSPYANSAKSHLNFTSGRGAGLLNLRMGPASSSSSSVLDGPERGRQKEREPLVGESQRLLRVSSSSHSREKERDREKSTDGREQVIMTKNYKNENAIPGTAGGLKASAGLSSPNPRNPLEKEPHVPTAISPEVKTETTECAHTVKQKHSPPPLSVHSDWYKSRHSPDMKESIRVSSSSIPGIFKPTASNCVYPVTPTNPLRLSTNVETPPPPRPASSSSPTCKLSSDQVNSFKEKLKAIRPKYQTRALEEELDRRKAWRHACSHAAATGSSVGAERDNTSVLPIRTLSSDRDHRVPTANYADMISKDTLPSCLSVLPSGKEIHSDGACGHSPPASAKDAVPTPLPSWQTEKGGAEKEPANTKVDVLFNYSSLAPPSSVPEMSAPERSTDCVPISVDDLVNERQKEQEKEKESERNHTNQWDSQCRTEPTHEAYPPTPPLTLETRPKAETDVEVEGAGEEDVLQFTGPGAQVFRYTMVAVHGAPARTGTSSSGRSNTAVSDAFPLPSNRFVTAMGSSSSESMVSVRDRDREKESEQRGETESARREGEMSQVPISVEERAQIRQLGHPNELSSSSEDSLDHLPLPFDHPRAQPPPPPQPVSASKEFSCQAPLPKEDQTQQPAQGEEDEKRQKERNEILERLWALTEGVDASPSNEPTPTKGLPTQIETEADSAPIPFVTSTETKEEPEAAEQEFINYFPTTTNAPVVPASSTETDSADGPPPVPFQERVRGAENVQTAGAGRGRRYSADARSSSASFTSSSISGSGSSLLGSAARRCRKRRVKREKEKERQRKEREKQEEKDKDMFGSGKVKKEEEDSQEGQAGGREGEVTETFPSDVPTLKVVPSSDSPPSFSARVRRASMSPSDRSSLDHQNINTTHPKKTSASVTSGGGGGGGGSLRSPAQRPMSRPPLWAGSSGTNTHFPQRTSSDLRSFRDMPGPRSGQGTPSRLNSQWTRGTSGASYLNLNNPPSRLTSRSFQADRERSSLFSLLEAKLRGDAVMAHAPGTPPGPARGPLSPRSPVSIADGALGSPRTRGGGGWRGPRSVSSAPGADLEAILESLPCGCGQHATDVSPRRGYSRRMDSKVSLSRHGSGVSMSPRSPPSVVALSASLSPAARLAQSLGRAHSRVSNHVGGGRVGSVSPSRSLHESRRDSEGVEGGGGGLRDPVVITNQYKGFFLRDCCSAEVEGWVEGEDEEELDDAALNKIELPSPYKYQNSTASFFISPTNATHRLLEGVRVETPQLKKQKLRPPQGYGKLMKEARRRRQQQQMELQRKTATEEQQRHQERTPGGTRGRSPRRGESKSALLSPSLSRSPSRGAGGRLQGGDPEGSQYKKARVIISESPSLHMYTREKQNTENTFSADQRTSHSGGGARLTSATPLCNSSRLFQTSLRSAEPLPSFAPAPRRQQSGSGVASAFSPFNASASAVSASAVSRQHQRLINPAGTTLHASNAGAFERSPSSVGRPQFSRGPSGASVSMRGRGGPGTSHGVSPRGPAGTLSDQAAVWKALETAGRAFVRRDVGGLEEDAVTDLRRTQKAQTLGRSLSRDKSKRAGGAAGPRTVEIPIARRV</sequence>
<feature type="compositionally biased region" description="Low complexity" evidence="1">
    <location>
        <begin position="924"/>
        <end position="933"/>
    </location>
</feature>
<feature type="region of interest" description="Disordered" evidence="1">
    <location>
        <begin position="1614"/>
        <end position="1651"/>
    </location>
</feature>
<feature type="compositionally biased region" description="Polar residues" evidence="1">
    <location>
        <begin position="780"/>
        <end position="793"/>
    </location>
</feature>
<feature type="region of interest" description="Disordered" evidence="1">
    <location>
        <begin position="403"/>
        <end position="438"/>
    </location>
</feature>
<feature type="compositionally biased region" description="Basic and acidic residues" evidence="1">
    <location>
        <begin position="120"/>
        <end position="132"/>
    </location>
</feature>
<organism evidence="2">
    <name type="scientific">Chromera velia CCMP2878</name>
    <dbReference type="NCBI Taxonomy" id="1169474"/>
    <lineage>
        <taxon>Eukaryota</taxon>
        <taxon>Sar</taxon>
        <taxon>Alveolata</taxon>
        <taxon>Colpodellida</taxon>
        <taxon>Chromeraceae</taxon>
        <taxon>Chromera</taxon>
    </lineage>
</organism>